<dbReference type="Proteomes" id="UP001177003">
    <property type="component" value="Chromosome 5"/>
</dbReference>
<dbReference type="InterPro" id="IPR007122">
    <property type="entry name" value="Villin/Gelsolin"/>
</dbReference>
<evidence type="ECO:0000259" key="1">
    <source>
        <dbReference type="Pfam" id="PF00626"/>
    </source>
</evidence>
<dbReference type="Pfam" id="PF00626">
    <property type="entry name" value="Gelsolin"/>
    <property type="match status" value="1"/>
</dbReference>
<sequence>MDDVEAGELWGFFGGFSPVPKKTTTNDAQRKAIPVADDSLTKKLLDTHHCYLLDCGTEIYVWVGRSTNLEERKAANGAAEEHLRVHERPKSNIIRMIENFETVSFRSKFDSWPPLSDVVASEDGRGKVNTMFHLDQPMYLLGFLANQSRVYLINKEFNVAHFLESWGKVEEALEVTTDPDYRFELVIQLGKLDIAKVPLQVFVRRQIARLLDHCLQCARLVYNELVKITHSCLVHELQWFPVLKMHINDIAGSFLFEGLQPSQTMIGHLIEMEVTSVKTCSWYSPLTID</sequence>
<evidence type="ECO:0000259" key="2">
    <source>
        <dbReference type="Pfam" id="PF01031"/>
    </source>
</evidence>
<dbReference type="SMART" id="SM00262">
    <property type="entry name" value="GEL"/>
    <property type="match status" value="1"/>
</dbReference>
<name>A0AA35Z163_LACSI</name>
<keyword evidence="5" id="KW-1185">Reference proteome</keyword>
<feature type="domain" description="Gelsolin-like" evidence="1">
    <location>
        <begin position="35"/>
        <end position="105"/>
    </location>
</feature>
<reference evidence="4" key="1">
    <citation type="submission" date="2023-04" db="EMBL/GenBank/DDBJ databases">
        <authorList>
            <person name="Vijverberg K."/>
            <person name="Xiong W."/>
            <person name="Schranz E."/>
        </authorList>
    </citation>
    <scope>NUCLEOTIDE SEQUENCE</scope>
</reference>
<feature type="domain" description="COPA/B TPR" evidence="3">
    <location>
        <begin position="157"/>
        <end position="196"/>
    </location>
</feature>
<dbReference type="AlphaFoldDB" id="A0AA35Z163"/>
<dbReference type="InterPro" id="IPR056176">
    <property type="entry name" value="TPR_COPA_B"/>
</dbReference>
<evidence type="ECO:0008006" key="6">
    <source>
        <dbReference type="Google" id="ProtNLM"/>
    </source>
</evidence>
<dbReference type="CDD" id="cd11292">
    <property type="entry name" value="gelsolin_S3_like"/>
    <property type="match status" value="1"/>
</dbReference>
<dbReference type="SUPFAM" id="SSF55753">
    <property type="entry name" value="Actin depolymerizing proteins"/>
    <property type="match status" value="1"/>
</dbReference>
<organism evidence="4 5">
    <name type="scientific">Lactuca saligna</name>
    <name type="common">Willowleaf lettuce</name>
    <dbReference type="NCBI Taxonomy" id="75948"/>
    <lineage>
        <taxon>Eukaryota</taxon>
        <taxon>Viridiplantae</taxon>
        <taxon>Streptophyta</taxon>
        <taxon>Embryophyta</taxon>
        <taxon>Tracheophyta</taxon>
        <taxon>Spermatophyta</taxon>
        <taxon>Magnoliopsida</taxon>
        <taxon>eudicotyledons</taxon>
        <taxon>Gunneridae</taxon>
        <taxon>Pentapetalae</taxon>
        <taxon>asterids</taxon>
        <taxon>campanulids</taxon>
        <taxon>Asterales</taxon>
        <taxon>Asteraceae</taxon>
        <taxon>Cichorioideae</taxon>
        <taxon>Cichorieae</taxon>
        <taxon>Lactucinae</taxon>
        <taxon>Lactuca</taxon>
    </lineage>
</organism>
<dbReference type="PANTHER" id="PTHR11977">
    <property type="entry name" value="VILLIN"/>
    <property type="match status" value="1"/>
</dbReference>
<gene>
    <name evidence="4" type="ORF">LSALG_LOCUS23335</name>
</gene>
<proteinExistence type="predicted"/>
<protein>
    <recommendedName>
        <fullName evidence="6">Gelsolin-like domain-containing protein</fullName>
    </recommendedName>
</protein>
<evidence type="ECO:0000313" key="4">
    <source>
        <dbReference type="EMBL" id="CAI9283759.1"/>
    </source>
</evidence>
<dbReference type="Pfam" id="PF01031">
    <property type="entry name" value="Dynamin_M"/>
    <property type="match status" value="1"/>
</dbReference>
<dbReference type="InterPro" id="IPR000375">
    <property type="entry name" value="Dynamin_stalk"/>
</dbReference>
<dbReference type="Pfam" id="PF23953">
    <property type="entry name" value="TPR_COPA_B"/>
    <property type="match status" value="1"/>
</dbReference>
<dbReference type="GO" id="GO:0051015">
    <property type="term" value="F:actin filament binding"/>
    <property type="evidence" value="ECO:0007669"/>
    <property type="project" value="InterPro"/>
</dbReference>
<dbReference type="GO" id="GO:0051014">
    <property type="term" value="P:actin filament severing"/>
    <property type="evidence" value="ECO:0007669"/>
    <property type="project" value="TreeGrafter"/>
</dbReference>
<dbReference type="Gene3D" id="3.40.20.10">
    <property type="entry name" value="Severin"/>
    <property type="match status" value="1"/>
</dbReference>
<evidence type="ECO:0000259" key="3">
    <source>
        <dbReference type="Pfam" id="PF23953"/>
    </source>
</evidence>
<feature type="domain" description="Dynamin stalk" evidence="2">
    <location>
        <begin position="199"/>
        <end position="280"/>
    </location>
</feature>
<dbReference type="InterPro" id="IPR007123">
    <property type="entry name" value="Gelsolin-like_dom"/>
</dbReference>
<evidence type="ECO:0000313" key="5">
    <source>
        <dbReference type="Proteomes" id="UP001177003"/>
    </source>
</evidence>
<dbReference type="EMBL" id="OX465081">
    <property type="protein sequence ID" value="CAI9283759.1"/>
    <property type="molecule type" value="Genomic_DNA"/>
</dbReference>
<dbReference type="PANTHER" id="PTHR11977:SF138">
    <property type="entry name" value="VILLIN-4"/>
    <property type="match status" value="1"/>
</dbReference>
<dbReference type="Gene3D" id="1.20.120.1240">
    <property type="entry name" value="Dynamin, middle domain"/>
    <property type="match status" value="1"/>
</dbReference>
<accession>A0AA35Z163</accession>
<dbReference type="InterPro" id="IPR029006">
    <property type="entry name" value="ADF-H/Gelsolin-like_dom_sf"/>
</dbReference>